<accession>A0AAN7BQ03</accession>
<gene>
    <name evidence="1" type="ORF">QBC38DRAFT_207492</name>
</gene>
<organism evidence="1 2">
    <name type="scientific">Podospora fimiseda</name>
    <dbReference type="NCBI Taxonomy" id="252190"/>
    <lineage>
        <taxon>Eukaryota</taxon>
        <taxon>Fungi</taxon>
        <taxon>Dikarya</taxon>
        <taxon>Ascomycota</taxon>
        <taxon>Pezizomycotina</taxon>
        <taxon>Sordariomycetes</taxon>
        <taxon>Sordariomycetidae</taxon>
        <taxon>Sordariales</taxon>
        <taxon>Podosporaceae</taxon>
        <taxon>Podospora</taxon>
    </lineage>
</organism>
<dbReference type="EMBL" id="MU865337">
    <property type="protein sequence ID" value="KAK4227003.1"/>
    <property type="molecule type" value="Genomic_DNA"/>
</dbReference>
<sequence>MVTPRKSHLFAWRIFLVLLVFLLCVDSNVFMVQTFYLRMGIFCSHPFPSPPSEFLFRIRSEVTSVGFPPATHRETHIVHPQFNIPLQGFKTKLQFPGSHGSHGSVVGGDAAGISLD</sequence>
<evidence type="ECO:0000313" key="1">
    <source>
        <dbReference type="EMBL" id="KAK4227003.1"/>
    </source>
</evidence>
<reference evidence="1" key="1">
    <citation type="journal article" date="2023" name="Mol. Phylogenet. Evol.">
        <title>Genome-scale phylogeny and comparative genomics of the fungal order Sordariales.</title>
        <authorList>
            <person name="Hensen N."/>
            <person name="Bonometti L."/>
            <person name="Westerberg I."/>
            <person name="Brannstrom I.O."/>
            <person name="Guillou S."/>
            <person name="Cros-Aarteil S."/>
            <person name="Calhoun S."/>
            <person name="Haridas S."/>
            <person name="Kuo A."/>
            <person name="Mondo S."/>
            <person name="Pangilinan J."/>
            <person name="Riley R."/>
            <person name="LaButti K."/>
            <person name="Andreopoulos B."/>
            <person name="Lipzen A."/>
            <person name="Chen C."/>
            <person name="Yan M."/>
            <person name="Daum C."/>
            <person name="Ng V."/>
            <person name="Clum A."/>
            <person name="Steindorff A."/>
            <person name="Ohm R.A."/>
            <person name="Martin F."/>
            <person name="Silar P."/>
            <person name="Natvig D.O."/>
            <person name="Lalanne C."/>
            <person name="Gautier V."/>
            <person name="Ament-Velasquez S.L."/>
            <person name="Kruys A."/>
            <person name="Hutchinson M.I."/>
            <person name="Powell A.J."/>
            <person name="Barry K."/>
            <person name="Miller A.N."/>
            <person name="Grigoriev I.V."/>
            <person name="Debuchy R."/>
            <person name="Gladieux P."/>
            <person name="Hiltunen Thoren M."/>
            <person name="Johannesson H."/>
        </authorList>
    </citation>
    <scope>NUCLEOTIDE SEQUENCE</scope>
    <source>
        <strain evidence="1">CBS 990.96</strain>
    </source>
</reference>
<proteinExistence type="predicted"/>
<name>A0AAN7BQ03_9PEZI</name>
<dbReference type="AlphaFoldDB" id="A0AAN7BQ03"/>
<comment type="caution">
    <text evidence="1">The sequence shown here is derived from an EMBL/GenBank/DDBJ whole genome shotgun (WGS) entry which is preliminary data.</text>
</comment>
<reference evidence="1" key="2">
    <citation type="submission" date="2023-05" db="EMBL/GenBank/DDBJ databases">
        <authorList>
            <consortium name="Lawrence Berkeley National Laboratory"/>
            <person name="Steindorff A."/>
            <person name="Hensen N."/>
            <person name="Bonometti L."/>
            <person name="Westerberg I."/>
            <person name="Brannstrom I.O."/>
            <person name="Guillou S."/>
            <person name="Cros-Aarteil S."/>
            <person name="Calhoun S."/>
            <person name="Haridas S."/>
            <person name="Kuo A."/>
            <person name="Mondo S."/>
            <person name="Pangilinan J."/>
            <person name="Riley R."/>
            <person name="Labutti K."/>
            <person name="Andreopoulos B."/>
            <person name="Lipzen A."/>
            <person name="Chen C."/>
            <person name="Yanf M."/>
            <person name="Daum C."/>
            <person name="Ng V."/>
            <person name="Clum A."/>
            <person name="Ohm R."/>
            <person name="Martin F."/>
            <person name="Silar P."/>
            <person name="Natvig D."/>
            <person name="Lalanne C."/>
            <person name="Gautier V."/>
            <person name="Ament-Velasquez S.L."/>
            <person name="Kruys A."/>
            <person name="Hutchinson M.I."/>
            <person name="Powell A.J."/>
            <person name="Barry K."/>
            <person name="Miller A.N."/>
            <person name="Grigoriev I.V."/>
            <person name="Debuchy R."/>
            <person name="Gladieux P."/>
            <person name="Thoren M.H."/>
            <person name="Johannesson H."/>
        </authorList>
    </citation>
    <scope>NUCLEOTIDE SEQUENCE</scope>
    <source>
        <strain evidence="1">CBS 990.96</strain>
    </source>
</reference>
<protein>
    <submittedName>
        <fullName evidence="1">Uncharacterized protein</fullName>
    </submittedName>
</protein>
<keyword evidence="2" id="KW-1185">Reference proteome</keyword>
<dbReference type="Proteomes" id="UP001301958">
    <property type="component" value="Unassembled WGS sequence"/>
</dbReference>
<evidence type="ECO:0000313" key="2">
    <source>
        <dbReference type="Proteomes" id="UP001301958"/>
    </source>
</evidence>